<dbReference type="InParanoid" id="D7EJ55"/>
<evidence type="ECO:0000313" key="2">
    <source>
        <dbReference type="Proteomes" id="UP000007266"/>
    </source>
</evidence>
<keyword evidence="2" id="KW-1185">Reference proteome</keyword>
<dbReference type="Pfam" id="PF14223">
    <property type="entry name" value="Retrotran_gag_2"/>
    <property type="match status" value="1"/>
</dbReference>
<accession>D7EJ55</accession>
<dbReference type="EMBL" id="KQ972957">
    <property type="protein sequence ID" value="EFA12588.1"/>
    <property type="molecule type" value="Genomic_DNA"/>
</dbReference>
<reference evidence="1 2" key="2">
    <citation type="journal article" date="2010" name="Nucleic Acids Res.">
        <title>BeetleBase in 2010: revisions to provide comprehensive genomic information for Tribolium castaneum.</title>
        <authorList>
            <person name="Kim H.S."/>
            <person name="Murphy T."/>
            <person name="Xia J."/>
            <person name="Caragea D."/>
            <person name="Park Y."/>
            <person name="Beeman R.W."/>
            <person name="Lorenzen M.D."/>
            <person name="Butcher S."/>
            <person name="Manak J.R."/>
            <person name="Brown S.J."/>
        </authorList>
    </citation>
    <scope>NUCLEOTIDE SEQUENCE [LARGE SCALE GENOMIC DNA]</scope>
    <source>
        <strain evidence="1 2">Georgia GA2</strain>
    </source>
</reference>
<dbReference type="AlphaFoldDB" id="D7EJ55"/>
<evidence type="ECO:0000313" key="1">
    <source>
        <dbReference type="EMBL" id="EFA12588.1"/>
    </source>
</evidence>
<dbReference type="PhylomeDB" id="D7EJ55"/>
<sequence>MQVIKNTIESGINNSKISIRREIKLSQKTNFNLWLDYLRSELQSNDLLNVIDSDLKSVKSNSEQTVLKRNALVRDIIINHLDEDCHKRILNEKEPKEILKKLRMFKKGETNVTHTSVTARLYQIKIGKKEKVVDFCERFNSIVSEYESSEDAVPLTEQGKRSSFFQAVSPAVPELRNADLIRRQRNELRRNKIIFHSLRS</sequence>
<dbReference type="Proteomes" id="UP000007266">
    <property type="component" value="Unassembled WGS sequence"/>
</dbReference>
<proteinExistence type="predicted"/>
<dbReference type="HOGENOM" id="CLU_1367808_0_0_1"/>
<protein>
    <submittedName>
        <fullName evidence="1">Uncharacterized protein</fullName>
    </submittedName>
</protein>
<reference evidence="1 2" key="1">
    <citation type="journal article" date="2008" name="Nature">
        <title>The genome of the model beetle and pest Tribolium castaneum.</title>
        <authorList>
            <consortium name="Tribolium Genome Sequencing Consortium"/>
            <person name="Richards S."/>
            <person name="Gibbs R.A."/>
            <person name="Weinstock G.M."/>
            <person name="Brown S.J."/>
            <person name="Denell R."/>
            <person name="Beeman R.W."/>
            <person name="Gibbs R."/>
            <person name="Beeman R.W."/>
            <person name="Brown S.J."/>
            <person name="Bucher G."/>
            <person name="Friedrich M."/>
            <person name="Grimmelikhuijzen C.J."/>
            <person name="Klingler M."/>
            <person name="Lorenzen M."/>
            <person name="Richards S."/>
            <person name="Roth S."/>
            <person name="Schroder R."/>
            <person name="Tautz D."/>
            <person name="Zdobnov E.M."/>
            <person name="Muzny D."/>
            <person name="Gibbs R.A."/>
            <person name="Weinstock G.M."/>
            <person name="Attaway T."/>
            <person name="Bell S."/>
            <person name="Buhay C.J."/>
            <person name="Chandrabose M.N."/>
            <person name="Chavez D."/>
            <person name="Clerk-Blankenburg K.P."/>
            <person name="Cree A."/>
            <person name="Dao M."/>
            <person name="Davis C."/>
            <person name="Chacko J."/>
            <person name="Dinh H."/>
            <person name="Dugan-Rocha S."/>
            <person name="Fowler G."/>
            <person name="Garner T.T."/>
            <person name="Garnes J."/>
            <person name="Gnirke A."/>
            <person name="Hawes A."/>
            <person name="Hernandez J."/>
            <person name="Hines S."/>
            <person name="Holder M."/>
            <person name="Hume J."/>
            <person name="Jhangiani S.N."/>
            <person name="Joshi V."/>
            <person name="Khan Z.M."/>
            <person name="Jackson L."/>
            <person name="Kovar C."/>
            <person name="Kowis A."/>
            <person name="Lee S."/>
            <person name="Lewis L.R."/>
            <person name="Margolis J."/>
            <person name="Morgan M."/>
            <person name="Nazareth L.V."/>
            <person name="Nguyen N."/>
            <person name="Okwuonu G."/>
            <person name="Parker D."/>
            <person name="Richards S."/>
            <person name="Ruiz S.J."/>
            <person name="Santibanez J."/>
            <person name="Savard J."/>
            <person name="Scherer S.E."/>
            <person name="Schneider B."/>
            <person name="Sodergren E."/>
            <person name="Tautz D."/>
            <person name="Vattahil S."/>
            <person name="Villasana D."/>
            <person name="White C.S."/>
            <person name="Wright R."/>
            <person name="Park Y."/>
            <person name="Beeman R.W."/>
            <person name="Lord J."/>
            <person name="Oppert B."/>
            <person name="Lorenzen M."/>
            <person name="Brown S."/>
            <person name="Wang L."/>
            <person name="Savard J."/>
            <person name="Tautz D."/>
            <person name="Richards S."/>
            <person name="Weinstock G."/>
            <person name="Gibbs R.A."/>
            <person name="Liu Y."/>
            <person name="Worley K."/>
            <person name="Weinstock G."/>
            <person name="Elsik C.G."/>
            <person name="Reese J.T."/>
            <person name="Elhaik E."/>
            <person name="Landan G."/>
            <person name="Graur D."/>
            <person name="Arensburger P."/>
            <person name="Atkinson P."/>
            <person name="Beeman R.W."/>
            <person name="Beidler J."/>
            <person name="Brown S.J."/>
            <person name="Demuth J.P."/>
            <person name="Drury D.W."/>
            <person name="Du Y.Z."/>
            <person name="Fujiwara H."/>
            <person name="Lorenzen M."/>
            <person name="Maselli V."/>
            <person name="Osanai M."/>
            <person name="Park Y."/>
            <person name="Robertson H.M."/>
            <person name="Tu Z."/>
            <person name="Wang J.J."/>
            <person name="Wang S."/>
            <person name="Richards S."/>
            <person name="Song H."/>
            <person name="Zhang L."/>
            <person name="Sodergren E."/>
            <person name="Werner D."/>
            <person name="Stanke M."/>
            <person name="Morgenstern B."/>
            <person name="Solovyev V."/>
            <person name="Kosarev P."/>
            <person name="Brown G."/>
            <person name="Chen H.C."/>
            <person name="Ermolaeva O."/>
            <person name="Hlavina W."/>
            <person name="Kapustin Y."/>
            <person name="Kiryutin B."/>
            <person name="Kitts P."/>
            <person name="Maglott D."/>
            <person name="Pruitt K."/>
            <person name="Sapojnikov V."/>
            <person name="Souvorov A."/>
            <person name="Mackey A.J."/>
            <person name="Waterhouse R.M."/>
            <person name="Wyder S."/>
            <person name="Zdobnov E.M."/>
            <person name="Zdobnov E.M."/>
            <person name="Wyder S."/>
            <person name="Kriventseva E.V."/>
            <person name="Kadowaki T."/>
            <person name="Bork P."/>
            <person name="Aranda M."/>
            <person name="Bao R."/>
            <person name="Beermann A."/>
            <person name="Berns N."/>
            <person name="Bolognesi R."/>
            <person name="Bonneton F."/>
            <person name="Bopp D."/>
            <person name="Brown S.J."/>
            <person name="Bucher G."/>
            <person name="Butts T."/>
            <person name="Chaumot A."/>
            <person name="Denell R.E."/>
            <person name="Ferrier D.E."/>
            <person name="Friedrich M."/>
            <person name="Gordon C.M."/>
            <person name="Jindra M."/>
            <person name="Klingler M."/>
            <person name="Lan Q."/>
            <person name="Lattorff H.M."/>
            <person name="Laudet V."/>
            <person name="von Levetsow C."/>
            <person name="Liu Z."/>
            <person name="Lutz R."/>
            <person name="Lynch J.A."/>
            <person name="da Fonseca R.N."/>
            <person name="Posnien N."/>
            <person name="Reuter R."/>
            <person name="Roth S."/>
            <person name="Savard J."/>
            <person name="Schinko J.B."/>
            <person name="Schmitt C."/>
            <person name="Schoppmeier M."/>
            <person name="Schroder R."/>
            <person name="Shippy T.D."/>
            <person name="Simonnet F."/>
            <person name="Marques-Souza H."/>
            <person name="Tautz D."/>
            <person name="Tomoyasu Y."/>
            <person name="Trauner J."/>
            <person name="Van der Zee M."/>
            <person name="Vervoort M."/>
            <person name="Wittkopp N."/>
            <person name="Wimmer E.A."/>
            <person name="Yang X."/>
            <person name="Jones A.K."/>
            <person name="Sattelle D.B."/>
            <person name="Ebert P.R."/>
            <person name="Nelson D."/>
            <person name="Scott J.G."/>
            <person name="Beeman R.W."/>
            <person name="Muthukrishnan S."/>
            <person name="Kramer K.J."/>
            <person name="Arakane Y."/>
            <person name="Beeman R.W."/>
            <person name="Zhu Q."/>
            <person name="Hogenkamp D."/>
            <person name="Dixit R."/>
            <person name="Oppert B."/>
            <person name="Jiang H."/>
            <person name="Zou Z."/>
            <person name="Marshall J."/>
            <person name="Elpidina E."/>
            <person name="Vinokurov K."/>
            <person name="Oppert C."/>
            <person name="Zou Z."/>
            <person name="Evans J."/>
            <person name="Lu Z."/>
            <person name="Zhao P."/>
            <person name="Sumathipala N."/>
            <person name="Altincicek B."/>
            <person name="Vilcinskas A."/>
            <person name="Williams M."/>
            <person name="Hultmark D."/>
            <person name="Hetru C."/>
            <person name="Jiang H."/>
            <person name="Grimmelikhuijzen C.J."/>
            <person name="Hauser F."/>
            <person name="Cazzamali G."/>
            <person name="Williamson M."/>
            <person name="Park Y."/>
            <person name="Li B."/>
            <person name="Tanaka Y."/>
            <person name="Predel R."/>
            <person name="Neupert S."/>
            <person name="Schachtner J."/>
            <person name="Verleyen P."/>
            <person name="Raible F."/>
            <person name="Bork P."/>
            <person name="Friedrich M."/>
            <person name="Walden K.K."/>
            <person name="Robertson H.M."/>
            <person name="Angeli S."/>
            <person name="Foret S."/>
            <person name="Bucher G."/>
            <person name="Schuetz S."/>
            <person name="Maleszka R."/>
            <person name="Wimmer E.A."/>
            <person name="Beeman R.W."/>
            <person name="Lorenzen M."/>
            <person name="Tomoyasu Y."/>
            <person name="Miller S.C."/>
            <person name="Grossmann D."/>
            <person name="Bucher G."/>
        </authorList>
    </citation>
    <scope>NUCLEOTIDE SEQUENCE [LARGE SCALE GENOMIC DNA]</scope>
    <source>
        <strain evidence="1 2">Georgia GA2</strain>
    </source>
</reference>
<organism evidence="1 2">
    <name type="scientific">Tribolium castaneum</name>
    <name type="common">Red flour beetle</name>
    <dbReference type="NCBI Taxonomy" id="7070"/>
    <lineage>
        <taxon>Eukaryota</taxon>
        <taxon>Metazoa</taxon>
        <taxon>Ecdysozoa</taxon>
        <taxon>Arthropoda</taxon>
        <taxon>Hexapoda</taxon>
        <taxon>Insecta</taxon>
        <taxon>Pterygota</taxon>
        <taxon>Neoptera</taxon>
        <taxon>Endopterygota</taxon>
        <taxon>Coleoptera</taxon>
        <taxon>Polyphaga</taxon>
        <taxon>Cucujiformia</taxon>
        <taxon>Tenebrionidae</taxon>
        <taxon>Tenebrionidae incertae sedis</taxon>
        <taxon>Tribolium</taxon>
    </lineage>
</organism>
<gene>
    <name evidence="1" type="primary">GLEAN_01827</name>
    <name evidence="1" type="ORF">TcasGA2_TC001827</name>
</gene>
<dbReference type="eggNOG" id="ENOG502SQUC">
    <property type="taxonomic scope" value="Eukaryota"/>
</dbReference>
<name>D7EJ55_TRICA</name>